<comment type="caution">
    <text evidence="2">The sequence shown here is derived from an EMBL/GenBank/DDBJ whole genome shotgun (WGS) entry which is preliminary data.</text>
</comment>
<dbReference type="Gene3D" id="3.40.1260.10">
    <property type="entry name" value="DsrEFH-like"/>
    <property type="match status" value="1"/>
</dbReference>
<dbReference type="AlphaFoldDB" id="A0A4R1F354"/>
<gene>
    <name evidence="2" type="ORF">EV695_2782</name>
</gene>
<evidence type="ECO:0000313" key="3">
    <source>
        <dbReference type="Proteomes" id="UP000294887"/>
    </source>
</evidence>
<dbReference type="PANTHER" id="PTHR37691">
    <property type="entry name" value="BLR3518 PROTEIN"/>
    <property type="match status" value="1"/>
</dbReference>
<proteinExistence type="predicted"/>
<keyword evidence="3" id="KW-1185">Reference proteome</keyword>
<dbReference type="SUPFAM" id="SSF75169">
    <property type="entry name" value="DsrEFH-like"/>
    <property type="match status" value="1"/>
</dbReference>
<name>A0A4R1F354_9GAMM</name>
<dbReference type="RefSeq" id="WP_131906554.1">
    <property type="nucleotide sequence ID" value="NZ_BAAAFU010000006.1"/>
</dbReference>
<accession>A0A4R1F354</accession>
<feature type="signal peptide" evidence="1">
    <location>
        <begin position="1"/>
        <end position="20"/>
    </location>
</feature>
<dbReference type="InterPro" id="IPR027396">
    <property type="entry name" value="DsrEFH-like"/>
</dbReference>
<dbReference type="PANTHER" id="PTHR37691:SF1">
    <property type="entry name" value="BLR3518 PROTEIN"/>
    <property type="match status" value="1"/>
</dbReference>
<dbReference type="EMBL" id="SMFQ01000004">
    <property type="protein sequence ID" value="TCJ84821.1"/>
    <property type="molecule type" value="Genomic_DNA"/>
</dbReference>
<dbReference type="Pfam" id="PF02635">
    <property type="entry name" value="DsrE"/>
    <property type="match status" value="1"/>
</dbReference>
<evidence type="ECO:0000313" key="2">
    <source>
        <dbReference type="EMBL" id="TCJ84821.1"/>
    </source>
</evidence>
<feature type="chain" id="PRO_5020961944" evidence="1">
    <location>
        <begin position="21"/>
        <end position="180"/>
    </location>
</feature>
<reference evidence="2 3" key="1">
    <citation type="submission" date="2019-03" db="EMBL/GenBank/DDBJ databases">
        <title>Genomic Encyclopedia of Type Strains, Phase IV (KMG-IV): sequencing the most valuable type-strain genomes for metagenomic binning, comparative biology and taxonomic classification.</title>
        <authorList>
            <person name="Goeker M."/>
        </authorList>
    </citation>
    <scope>NUCLEOTIDE SEQUENCE [LARGE SCALE GENOMIC DNA]</scope>
    <source>
        <strain evidence="2 3">DSM 24830</strain>
    </source>
</reference>
<dbReference type="OrthoDB" id="8776505at2"/>
<protein>
    <submittedName>
        <fullName evidence="2">Uncharacterized protein</fullName>
    </submittedName>
</protein>
<dbReference type="InterPro" id="IPR003787">
    <property type="entry name" value="Sulphur_relay_DsrE/F-like"/>
</dbReference>
<organism evidence="2 3">
    <name type="scientific">Cocleimonas flava</name>
    <dbReference type="NCBI Taxonomy" id="634765"/>
    <lineage>
        <taxon>Bacteria</taxon>
        <taxon>Pseudomonadati</taxon>
        <taxon>Pseudomonadota</taxon>
        <taxon>Gammaproteobacteria</taxon>
        <taxon>Thiotrichales</taxon>
        <taxon>Thiotrichaceae</taxon>
        <taxon>Cocleimonas</taxon>
    </lineage>
</organism>
<keyword evidence="1" id="KW-0732">Signal</keyword>
<dbReference type="Proteomes" id="UP000294887">
    <property type="component" value="Unassembled WGS sequence"/>
</dbReference>
<evidence type="ECO:0000256" key="1">
    <source>
        <dbReference type="SAM" id="SignalP"/>
    </source>
</evidence>
<sequence length="180" mass="20312">MSKLIAILLVGLLSPVLVHAGPDTPSKFDPTPYAPQKALYDFNFAEPKPRQSFGYVLNHIKALKEFSDFDKSQIVIVAHGNELHTMARKNRAIYPEMYDALKELNSLGVKIRICRNAARSRGYGPEDFYEFATVVPAAVIEIAKWQNEGFSYMYPAAASTNPRITREQLVEKYPELEMAD</sequence>